<dbReference type="Pfam" id="PF09551">
    <property type="entry name" value="Spore_II_R"/>
    <property type="match status" value="1"/>
</dbReference>
<name>A0ABR9QH30_9BACI</name>
<sequence length="210" mass="23796">MKKQNAIIIYILLLLIGANVGIYQDQLSAQAAANEPVVIPEEAIRLRILANSDSSKDQELKRKIRDEVNAEITKWVAELTSIDAARQLIKSRLSDIEQIVEQTLIEEGIDQAYTVDFQNNVEFPTKLYGNFIYPAGQYEAILITLGEAQGANWWCVLFPPLCFLDFSNGEAVDPQIADDQEKEEKETATKEKEEVKVKFFLVEFFTSLFS</sequence>
<keyword evidence="2" id="KW-1185">Reference proteome</keyword>
<proteinExistence type="predicted"/>
<organism evidence="1 2">
    <name type="scientific">Litchfieldia luteola</name>
    <dbReference type="NCBI Taxonomy" id="682179"/>
    <lineage>
        <taxon>Bacteria</taxon>
        <taxon>Bacillati</taxon>
        <taxon>Bacillota</taxon>
        <taxon>Bacilli</taxon>
        <taxon>Bacillales</taxon>
        <taxon>Bacillaceae</taxon>
        <taxon>Litchfieldia</taxon>
    </lineage>
</organism>
<protein>
    <submittedName>
        <fullName evidence="1">Stage II sporulation protein R</fullName>
    </submittedName>
</protein>
<comment type="caution">
    <text evidence="1">The sequence shown here is derived from an EMBL/GenBank/DDBJ whole genome shotgun (WGS) entry which is preliminary data.</text>
</comment>
<accession>A0ABR9QH30</accession>
<dbReference type="EMBL" id="JADCLJ010000016">
    <property type="protein sequence ID" value="MBE4907756.1"/>
    <property type="molecule type" value="Genomic_DNA"/>
</dbReference>
<dbReference type="Proteomes" id="UP001516662">
    <property type="component" value="Unassembled WGS sequence"/>
</dbReference>
<evidence type="ECO:0000313" key="2">
    <source>
        <dbReference type="Proteomes" id="UP001516662"/>
    </source>
</evidence>
<dbReference type="InterPro" id="IPR014202">
    <property type="entry name" value="Spore_II_R"/>
</dbReference>
<gene>
    <name evidence="1" type="primary">spoIIR</name>
    <name evidence="1" type="ORF">IMZ08_06770</name>
</gene>
<dbReference type="NCBIfam" id="TIGR02837">
    <property type="entry name" value="spore_II_R"/>
    <property type="match status" value="1"/>
</dbReference>
<dbReference type="RefSeq" id="WP_193535230.1">
    <property type="nucleotide sequence ID" value="NZ_JADCLJ010000016.1"/>
</dbReference>
<evidence type="ECO:0000313" key="1">
    <source>
        <dbReference type="EMBL" id="MBE4907756.1"/>
    </source>
</evidence>
<reference evidence="1 2" key="1">
    <citation type="submission" date="2020-10" db="EMBL/GenBank/DDBJ databases">
        <title>Bacillus sp. HD4P25, an endophyte from a halophyte.</title>
        <authorList>
            <person name="Sun J.-Q."/>
        </authorList>
    </citation>
    <scope>NUCLEOTIDE SEQUENCE [LARGE SCALE GENOMIC DNA]</scope>
    <source>
        <strain evidence="1 2">YIM 93174</strain>
    </source>
</reference>